<reference evidence="8" key="3">
    <citation type="submission" date="2025-09" db="UniProtKB">
        <authorList>
            <consortium name="Ensembl"/>
        </authorList>
    </citation>
    <scope>IDENTIFICATION</scope>
</reference>
<feature type="domain" description="Ig-like" evidence="7">
    <location>
        <begin position="681"/>
        <end position="765"/>
    </location>
</feature>
<name>A0AAR2K4V1_PYGNA</name>
<dbReference type="Pfam" id="PF13895">
    <property type="entry name" value="Ig_2"/>
    <property type="match status" value="9"/>
</dbReference>
<feature type="domain" description="Ig-like" evidence="7">
    <location>
        <begin position="141"/>
        <end position="223"/>
    </location>
</feature>
<dbReference type="GO" id="GO:0004888">
    <property type="term" value="F:transmembrane signaling receptor activity"/>
    <property type="evidence" value="ECO:0007669"/>
    <property type="project" value="TreeGrafter"/>
</dbReference>
<feature type="domain" description="Ig-like" evidence="7">
    <location>
        <begin position="319"/>
        <end position="403"/>
    </location>
</feature>
<keyword evidence="5" id="KW-0812">Transmembrane</keyword>
<accession>A0AAR2K4V1</accession>
<dbReference type="InterPro" id="IPR003598">
    <property type="entry name" value="Ig_sub2"/>
</dbReference>
<keyword evidence="3" id="KW-0393">Immunoglobulin domain</keyword>
<dbReference type="InterPro" id="IPR007110">
    <property type="entry name" value="Ig-like_dom"/>
</dbReference>
<gene>
    <name evidence="8" type="primary">PTPRB</name>
</gene>
<evidence type="ECO:0000256" key="6">
    <source>
        <dbReference type="SAM" id="SignalP"/>
    </source>
</evidence>
<dbReference type="SUPFAM" id="SSF48726">
    <property type="entry name" value="Immunoglobulin"/>
    <property type="match status" value="17"/>
</dbReference>
<dbReference type="Pfam" id="PF00047">
    <property type="entry name" value="ig"/>
    <property type="match status" value="2"/>
</dbReference>
<dbReference type="SMART" id="SM00408">
    <property type="entry name" value="IGc2"/>
    <property type="match status" value="12"/>
</dbReference>
<dbReference type="InterPro" id="IPR003599">
    <property type="entry name" value="Ig_sub"/>
</dbReference>
<evidence type="ECO:0000313" key="9">
    <source>
        <dbReference type="Proteomes" id="UP001501920"/>
    </source>
</evidence>
<feature type="domain" description="Ig-like" evidence="7">
    <location>
        <begin position="863"/>
        <end position="948"/>
    </location>
</feature>
<dbReference type="InterPro" id="IPR036179">
    <property type="entry name" value="Ig-like_dom_sf"/>
</dbReference>
<dbReference type="GO" id="GO:0007166">
    <property type="term" value="P:cell surface receptor signaling pathway"/>
    <property type="evidence" value="ECO:0007669"/>
    <property type="project" value="TreeGrafter"/>
</dbReference>
<feature type="compositionally biased region" description="Basic and acidic residues" evidence="4">
    <location>
        <begin position="129"/>
        <end position="147"/>
    </location>
</feature>
<dbReference type="Pfam" id="PF13927">
    <property type="entry name" value="Ig_3"/>
    <property type="match status" value="1"/>
</dbReference>
<proteinExistence type="predicted"/>
<dbReference type="PANTHER" id="PTHR11481">
    <property type="entry name" value="IMMUNOGLOBULIN FC RECEPTOR"/>
    <property type="match status" value="1"/>
</dbReference>
<keyword evidence="5" id="KW-1133">Transmembrane helix</keyword>
<feature type="chain" id="PRO_5043848862" description="Ig-like domain-containing protein" evidence="6">
    <location>
        <begin position="22"/>
        <end position="2093"/>
    </location>
</feature>
<feature type="domain" description="Ig-like" evidence="7">
    <location>
        <begin position="228"/>
        <end position="314"/>
    </location>
</feature>
<feature type="region of interest" description="Disordered" evidence="4">
    <location>
        <begin position="1629"/>
        <end position="1650"/>
    </location>
</feature>
<evidence type="ECO:0000256" key="2">
    <source>
        <dbReference type="ARBA" id="ARBA00023157"/>
    </source>
</evidence>
<dbReference type="Proteomes" id="UP001501920">
    <property type="component" value="Chromosome 2"/>
</dbReference>
<keyword evidence="1 6" id="KW-0732">Signal</keyword>
<dbReference type="PROSITE" id="PS50835">
    <property type="entry name" value="IG_LIKE"/>
    <property type="match status" value="16"/>
</dbReference>
<feature type="domain" description="Ig-like" evidence="7">
    <location>
        <begin position="1239"/>
        <end position="1323"/>
    </location>
</feature>
<reference evidence="8" key="2">
    <citation type="submission" date="2025-08" db="UniProtKB">
        <authorList>
            <consortium name="Ensembl"/>
        </authorList>
    </citation>
    <scope>IDENTIFICATION</scope>
</reference>
<feature type="signal peptide" evidence="6">
    <location>
        <begin position="1"/>
        <end position="21"/>
    </location>
</feature>
<keyword evidence="5" id="KW-0472">Membrane</keyword>
<feature type="domain" description="Ig-like" evidence="7">
    <location>
        <begin position="500"/>
        <end position="584"/>
    </location>
</feature>
<feature type="domain" description="Ig-like" evidence="7">
    <location>
        <begin position="1524"/>
        <end position="1578"/>
    </location>
</feature>
<evidence type="ECO:0000259" key="7">
    <source>
        <dbReference type="PROSITE" id="PS50835"/>
    </source>
</evidence>
<evidence type="ECO:0000256" key="4">
    <source>
        <dbReference type="SAM" id="MobiDB-lite"/>
    </source>
</evidence>
<feature type="compositionally biased region" description="Low complexity" evidence="4">
    <location>
        <begin position="1632"/>
        <end position="1647"/>
    </location>
</feature>
<dbReference type="InterPro" id="IPR013783">
    <property type="entry name" value="Ig-like_fold"/>
</dbReference>
<feature type="domain" description="Ig-like" evidence="7">
    <location>
        <begin position="772"/>
        <end position="856"/>
    </location>
</feature>
<dbReference type="FunFam" id="2.60.40.10:FF:001607">
    <property type="entry name" value="Leukocyte immune-type receptor TS32.15 L2.5a"/>
    <property type="match status" value="6"/>
</dbReference>
<organism evidence="8 9">
    <name type="scientific">Pygocentrus nattereri</name>
    <name type="common">Red-bellied piranha</name>
    <dbReference type="NCBI Taxonomy" id="42514"/>
    <lineage>
        <taxon>Eukaryota</taxon>
        <taxon>Metazoa</taxon>
        <taxon>Chordata</taxon>
        <taxon>Craniata</taxon>
        <taxon>Vertebrata</taxon>
        <taxon>Euteleostomi</taxon>
        <taxon>Actinopterygii</taxon>
        <taxon>Neopterygii</taxon>
        <taxon>Teleostei</taxon>
        <taxon>Ostariophysi</taxon>
        <taxon>Characiformes</taxon>
        <taxon>Characoidei</taxon>
        <taxon>Pygocentrus</taxon>
    </lineage>
</organism>
<dbReference type="PANTHER" id="PTHR11481:SF64">
    <property type="entry name" value="FC RECEPTOR-LIKE PROTEIN 4"/>
    <property type="match status" value="1"/>
</dbReference>
<feature type="transmembrane region" description="Helical" evidence="5">
    <location>
        <begin position="1601"/>
        <end position="1624"/>
    </location>
</feature>
<feature type="domain" description="Ig-like" evidence="7">
    <location>
        <begin position="593"/>
        <end position="676"/>
    </location>
</feature>
<dbReference type="GO" id="GO:0009897">
    <property type="term" value="C:external side of plasma membrane"/>
    <property type="evidence" value="ECO:0007669"/>
    <property type="project" value="TreeGrafter"/>
</dbReference>
<dbReference type="Ensembl" id="ENSPNAT00000048416.1">
    <property type="protein sequence ID" value="ENSPNAP00000059300.1"/>
    <property type="gene ID" value="ENSPNAG00000007245.2"/>
</dbReference>
<evidence type="ECO:0000256" key="1">
    <source>
        <dbReference type="ARBA" id="ARBA00022729"/>
    </source>
</evidence>
<feature type="domain" description="Ig-like" evidence="7">
    <location>
        <begin position="1332"/>
        <end position="1399"/>
    </location>
</feature>
<dbReference type="SMART" id="SM00409">
    <property type="entry name" value="IG"/>
    <property type="match status" value="18"/>
</dbReference>
<dbReference type="InterPro" id="IPR050488">
    <property type="entry name" value="Ig_Fc_receptor"/>
</dbReference>
<dbReference type="Gene3D" id="2.60.40.10">
    <property type="entry name" value="Immunoglobulins"/>
    <property type="match status" value="18"/>
</dbReference>
<dbReference type="GeneTree" id="ENSGT00940000162700"/>
<sequence>MEFGSLSVILLQIVFLHCGQTQDEPGSDSDAPGSENNSSVYTGSVTLICEERSTGWKFLWHKSSLQPQSPTDEDSSTFRVTVSDEETAEFTCAARKRDYSTQTSDPVETTVKVLIVLGHCGQTQKKSKGKETRETENHREPEGEEHQSSVCTGDTVTLICEVESTGWEFLWRKGSPQLQPQSTEDKGTNTVDVTVSDEETTKTKCAALRGDYSTQLSDPAKITIKEKPNLTVSVGPQSSVYTGDTITLTCKVKQSTGWEFLWYNGSQQLQPLNTADKDTNTVSVTVSDEGTAEFRCEAHRGIYYTQLSDQVMITVKERPRAVVSIKPDDQVFRGETVTLRCDIQGGGVSNWQYSWFKDSSSIPVSNEQQYRISSVRKSDIGTYTCRGTESGTSRSSHTSDAVTLTVTALLTATLTVEPKRSPVFTGESVTLKCEIQSHSDWRYQWYKGSSRTAVSQSQTNTFTIRSAADQGQYWCRGERDNRPSSSQRSNNVTLTVTERPKAAVSIQPDNQVFRGETVTLRCDIQGGGVSNWQYSWFKDGSSIPVSNEQQYSISSVTESHRGKYTCSGTERGTSRSSHTSDAVTLTVSALLTATVTVEPKWSPVFTGESVTLKCEIQSHSDWRYQWYKGSSRTAVSQSQTNTFTIRSAADQGQYWCRGERDYRPSSSQRSNNVTLTVTERPKAAVSIQPDNQVFRGETVTLRCDIQGEGVSNWQYSWFKGDPYRRVSNEQQYRISSVTVSHSGTYTCSGTERGTSRYSHTSEAVTLTVSERPKAAVSIQPDEQVFRGETITLRCDIQGGGVSNWQYSWFKDGSSTPVSNEQQYTISSVTASHGGTYTCRGTVRGTSRYSHTSQAVTLTVSALPTATLTVEPRWSPVFTGESVTLKCEIQSHSNWRYQWYKGSRRTAVSQSLTNTFTIRSAAYQDQDQYWCRGERDNRPTSSQPSNTVTLRVKERPRAVVSIQPDDQVFSGETVTLRCDIQGGGVSNWQYSWIKDGSSTPISNEQQYSITSVTESDGGTYNCRGTERGTSRYSHTSDAVTLTVSALPTATLTVEPRWSPVFTGESVTLKCEINSYSYWRYHYDWRYQWYKGSSRTAVNQSQTNTFTIRSAADQDQYWCRGERDYRPTSSQDSNTVTLTVKALPTATLTVEPRWSPAFTGESVTLKCEIDSYSDWRYQWYNWRYKWYKGSSRTAVYQSHTNIITIGLAADQDQYWCRGERDYRPTSSQDSNTVILTVTERPRAVVSIEPDDQVFSGENVTLRCDIQGGGVSNWQYSWYIDGSSTPVSNEQQYNISSVTASHRGTYTCRGTERGTSRYSHTSEAVTLTVSEKPKPELTSSHKVAGLIGNPMVLYCKLDQSAGWRFYWSKHTQSPENETKTETHSYTISSVSVSDGGQYWCRAGRGTPVYYTHYSDALWINVTGVSPEVSLMVSPSRTQHFITDSLSLSCEGQSNSTGWRVRQYTHSEVSDCLSGWGSITGSTCNISSLSTSHTGVYWCDSESGESSNFVNITVTNGAVILDSPVHPVTEGDPLTLRCLYRDPKPSNLPAEFYKNGSLLQTQTTGEMTIRTVSKSDEGLYHCKHPEKGESPQSWISVRGSNRVTVILAAVALSLILFLIVMLCLICCYKKKKGNKKNTSQTSGQSQNTGSTLLQPGNDHIYGNVGVMANTTTDDSAAGSSDTTYAQVLSTKKKPNRKGGSAAGCSDATYVQVMSTEKKLKANDDSAAGSSDTTYAHVLSTKKKPNRKGGSAAGCSDATCVQVMSTEKKLKANDDSAAGSSDTTYAQVLSTKKKPKRTDVAVTTPNDLTYSQIQMKHLKSHSEDDVMPEPSDTIYSQIQEKNKKLKGKGASKYSEAEPSDVTYAELDLKDKKPMKNQVKGKSREEADTVYSQLKTKTHLRLRSRAITPGWSLKTAVKFLLFAKREKVSYTWSGYKTGSGAELRLTPSPAEGDVTLTCTAANSYSNNTKTTKVTCNPSLCVRADENTVTEHRDAGSSLTLPLGHPKENVSYAQWRYEGKTFAVYIQGQVRITDELQFSGRLKVDSDHLSVEVTDLQLQDSGSYSISADKSGAQLPTKIISLTVYAECFHTASSSFSVCF</sequence>
<evidence type="ECO:0000256" key="5">
    <source>
        <dbReference type="SAM" id="Phobius"/>
    </source>
</evidence>
<dbReference type="GO" id="GO:0006955">
    <property type="term" value="P:immune response"/>
    <property type="evidence" value="ECO:0007669"/>
    <property type="project" value="TreeGrafter"/>
</dbReference>
<dbReference type="InterPro" id="IPR013151">
    <property type="entry name" value="Immunoglobulin_dom"/>
</dbReference>
<feature type="domain" description="Ig-like" evidence="7">
    <location>
        <begin position="1142"/>
        <end position="1234"/>
    </location>
</feature>
<feature type="domain" description="Ig-like" evidence="7">
    <location>
        <begin position="1046"/>
        <end position="1135"/>
    </location>
</feature>
<evidence type="ECO:0000256" key="3">
    <source>
        <dbReference type="ARBA" id="ARBA00023319"/>
    </source>
</evidence>
<feature type="region of interest" description="Disordered" evidence="4">
    <location>
        <begin position="124"/>
        <end position="150"/>
    </location>
</feature>
<feature type="domain" description="Ig-like" evidence="7">
    <location>
        <begin position="955"/>
        <end position="1039"/>
    </location>
</feature>
<evidence type="ECO:0000313" key="8">
    <source>
        <dbReference type="Ensembl" id="ENSPNAP00000059300.1"/>
    </source>
</evidence>
<keyword evidence="9" id="KW-1185">Reference proteome</keyword>
<feature type="domain" description="Ig-like" evidence="7">
    <location>
        <begin position="412"/>
        <end position="495"/>
    </location>
</feature>
<reference evidence="8 9" key="1">
    <citation type="submission" date="2020-10" db="EMBL/GenBank/DDBJ databases">
        <title>Pygocentrus nattereri (red-bellied piranha) genome, fPygNat1, primary haplotype.</title>
        <authorList>
            <person name="Myers G."/>
            <person name="Meyer A."/>
            <person name="Karagic N."/>
            <person name="Pippel M."/>
            <person name="Winkler S."/>
            <person name="Tracey A."/>
            <person name="Wood J."/>
            <person name="Formenti G."/>
            <person name="Howe K."/>
            <person name="Fedrigo O."/>
            <person name="Jarvis E.D."/>
        </authorList>
    </citation>
    <scope>NUCLEOTIDE SEQUENCE [LARGE SCALE GENOMIC DNA]</scope>
</reference>
<feature type="domain" description="Ig-like" evidence="7">
    <location>
        <begin position="25"/>
        <end position="108"/>
    </location>
</feature>
<protein>
    <recommendedName>
        <fullName evidence="7">Ig-like domain-containing protein</fullName>
    </recommendedName>
</protein>
<keyword evidence="2" id="KW-1015">Disulfide bond</keyword>